<evidence type="ECO:0000313" key="2">
    <source>
        <dbReference type="WBParaSite" id="L893_g16793.t1"/>
    </source>
</evidence>
<dbReference type="AlphaFoldDB" id="A0A1I7YIW4"/>
<name>A0A1I7YIW4_9BILA</name>
<reference evidence="2" key="1">
    <citation type="submission" date="2016-11" db="UniProtKB">
        <authorList>
            <consortium name="WormBaseParasite"/>
        </authorList>
    </citation>
    <scope>IDENTIFICATION</scope>
</reference>
<dbReference type="WBParaSite" id="L893_g16793.t1">
    <property type="protein sequence ID" value="L893_g16793.t1"/>
    <property type="gene ID" value="L893_g16793"/>
</dbReference>
<dbReference type="Proteomes" id="UP000095287">
    <property type="component" value="Unplaced"/>
</dbReference>
<sequence>MDTVPPLFIESVCLRLQNRRSLWTSSEIGSIWGEVSFASRAKIYTLRVIVKGAARKLYATAQNVHSWEPERAVPLDRVNLTSIINFYVDEVYNNRPLPSSWKEISLDELERLAHFISPTGYERRPIHYDDGSSNKLHLRHMATNPITGKLLLMRLPVDSVTLSIFGGNEAEVDEFFEHVGPLYDVSIMYSVSTRPALQQSTVDVIIDKFVPVYNGGLLLHKTITREQLERLVVKCEMSGEQVGLNLVHDDPEERWDAMELFDFDRYRWVTVEVPRKGERTNLYSSPGFPATEYGVASVKSMSILRSATRYSRSKSDDDGCDASEEAEEEPLVDILQVGANGPRVHRSGGSVETPICGFEIDPLVSELVKQKSVSSVSRTSDVELLKTERYGHRTSASVTLNDLKMEMEGDLDINNGLSLAVGVLEVVEMTATHSATTIANHIEDGAYIRHVDSYSKPVFVFSLPTKIKYL</sequence>
<accession>A0A1I7YIW4</accession>
<protein>
    <submittedName>
        <fullName evidence="2">SH2 domain-containing protein</fullName>
    </submittedName>
</protein>
<evidence type="ECO:0000313" key="1">
    <source>
        <dbReference type="Proteomes" id="UP000095287"/>
    </source>
</evidence>
<proteinExistence type="predicted"/>
<keyword evidence="1" id="KW-1185">Reference proteome</keyword>
<organism evidence="1 2">
    <name type="scientific">Steinernema glaseri</name>
    <dbReference type="NCBI Taxonomy" id="37863"/>
    <lineage>
        <taxon>Eukaryota</taxon>
        <taxon>Metazoa</taxon>
        <taxon>Ecdysozoa</taxon>
        <taxon>Nematoda</taxon>
        <taxon>Chromadorea</taxon>
        <taxon>Rhabditida</taxon>
        <taxon>Tylenchina</taxon>
        <taxon>Panagrolaimomorpha</taxon>
        <taxon>Strongyloidoidea</taxon>
        <taxon>Steinernematidae</taxon>
        <taxon>Steinernema</taxon>
    </lineage>
</organism>